<evidence type="ECO:0000256" key="1">
    <source>
        <dbReference type="SAM" id="MobiDB-lite"/>
    </source>
</evidence>
<sequence>MKFSNWGKGKPEFLSGISTKENQIQFVRSCSGVRCSEIGSNVPFTQKYTGTLEGRSISGSYRGNNSSGNWDAKR</sequence>
<accession>A0A5F1YG79</accession>
<dbReference type="Proteomes" id="UP000298277">
    <property type="component" value="Unassembled WGS sequence"/>
</dbReference>
<feature type="region of interest" description="Disordered" evidence="1">
    <location>
        <begin position="55"/>
        <end position="74"/>
    </location>
</feature>
<dbReference type="EMBL" id="RQFA01000010">
    <property type="protein sequence ID" value="TGK38403.1"/>
    <property type="molecule type" value="Genomic_DNA"/>
</dbReference>
<organism evidence="2 3">
    <name type="scientific">Leptospira gomenensis</name>
    <dbReference type="NCBI Taxonomy" id="2484974"/>
    <lineage>
        <taxon>Bacteria</taxon>
        <taxon>Pseudomonadati</taxon>
        <taxon>Spirochaetota</taxon>
        <taxon>Spirochaetia</taxon>
        <taxon>Leptospirales</taxon>
        <taxon>Leptospiraceae</taxon>
        <taxon>Leptospira</taxon>
    </lineage>
</organism>
<proteinExistence type="predicted"/>
<evidence type="ECO:0000313" key="2">
    <source>
        <dbReference type="EMBL" id="TGK38403.1"/>
    </source>
</evidence>
<name>A0A5F1YG79_9LEPT</name>
<protein>
    <submittedName>
        <fullName evidence="2">Uncharacterized protein</fullName>
    </submittedName>
</protein>
<dbReference type="OrthoDB" id="337822at2"/>
<gene>
    <name evidence="2" type="ORF">EHQ17_01795</name>
</gene>
<evidence type="ECO:0000313" key="3">
    <source>
        <dbReference type="Proteomes" id="UP000298277"/>
    </source>
</evidence>
<dbReference type="AlphaFoldDB" id="A0A5F1YG79"/>
<keyword evidence="3" id="KW-1185">Reference proteome</keyword>
<comment type="caution">
    <text evidence="2">The sequence shown here is derived from an EMBL/GenBank/DDBJ whole genome shotgun (WGS) entry which is preliminary data.</text>
</comment>
<reference evidence="2" key="1">
    <citation type="journal article" date="2019" name="PLoS Negl. Trop. Dis.">
        <title>Revisiting the worldwide diversity of Leptospira species in the environment.</title>
        <authorList>
            <person name="Vincent A.T."/>
            <person name="Schiettekatte O."/>
            <person name="Bourhy P."/>
            <person name="Veyrier F.J."/>
            <person name="Picardeau M."/>
        </authorList>
    </citation>
    <scope>NUCLEOTIDE SEQUENCE [LARGE SCALE GENOMIC DNA]</scope>
    <source>
        <strain evidence="2">201800299</strain>
    </source>
</reference>